<feature type="transmembrane region" description="Helical" evidence="1">
    <location>
        <begin position="7"/>
        <end position="25"/>
    </location>
</feature>
<gene>
    <name evidence="3" type="ORF">ENO04_02365</name>
</gene>
<dbReference type="EMBL" id="DSDY01000078">
    <property type="protein sequence ID" value="HDS10457.1"/>
    <property type="molecule type" value="Genomic_DNA"/>
</dbReference>
<name>A0A7C1DZU5_9CREN</name>
<dbReference type="Pfam" id="PF01882">
    <property type="entry name" value="DUF58"/>
    <property type="match status" value="1"/>
</dbReference>
<keyword evidence="1" id="KW-0472">Membrane</keyword>
<keyword evidence="1" id="KW-1133">Transmembrane helix</keyword>
<dbReference type="AlphaFoldDB" id="A0A7C1DZU5"/>
<evidence type="ECO:0000313" key="3">
    <source>
        <dbReference type="EMBL" id="HDS10457.1"/>
    </source>
</evidence>
<keyword evidence="1" id="KW-0812">Transmembrane</keyword>
<evidence type="ECO:0000256" key="1">
    <source>
        <dbReference type="SAM" id="Phobius"/>
    </source>
</evidence>
<dbReference type="PANTHER" id="PTHR34351">
    <property type="entry name" value="SLR1927 PROTEIN-RELATED"/>
    <property type="match status" value="1"/>
</dbReference>
<dbReference type="InterPro" id="IPR002881">
    <property type="entry name" value="DUF58"/>
</dbReference>
<proteinExistence type="predicted"/>
<reference evidence="3" key="1">
    <citation type="journal article" date="2020" name="mSystems">
        <title>Genome- and Community-Level Interaction Insights into Carbon Utilization and Element Cycling Functions of Hydrothermarchaeota in Hydrothermal Sediment.</title>
        <authorList>
            <person name="Zhou Z."/>
            <person name="Liu Y."/>
            <person name="Xu W."/>
            <person name="Pan J."/>
            <person name="Luo Z.H."/>
            <person name="Li M."/>
        </authorList>
    </citation>
    <scope>NUCLEOTIDE SEQUENCE [LARGE SCALE GENOMIC DNA]</scope>
    <source>
        <strain evidence="3">SpSt-123</strain>
    </source>
</reference>
<protein>
    <submittedName>
        <fullName evidence="3">DUF58 domain-containing protein</fullName>
    </submittedName>
</protein>
<dbReference type="PANTHER" id="PTHR34351:SF1">
    <property type="entry name" value="SLR1927 PROTEIN"/>
    <property type="match status" value="1"/>
</dbReference>
<organism evidence="3">
    <name type="scientific">Fervidicoccus fontis</name>
    <dbReference type="NCBI Taxonomy" id="683846"/>
    <lineage>
        <taxon>Archaea</taxon>
        <taxon>Thermoproteota</taxon>
        <taxon>Thermoprotei</taxon>
        <taxon>Fervidicoccales</taxon>
        <taxon>Fervidicoccaceae</taxon>
        <taxon>Fervidicoccus</taxon>
    </lineage>
</organism>
<feature type="transmembrane region" description="Helical" evidence="1">
    <location>
        <begin position="31"/>
        <end position="52"/>
    </location>
</feature>
<sequence length="408" mass="45098">MTTLTRKGVFVLVFSCFMLLFGVFFRDKVMVFSSVALFVAILVDTLALRLVVSSSMNNMAVKKLFVRCRAGSSTTIKINVNGLPSSRVNIVSNNPYVRLRNVENDVLEAIVEPRTAGKYVLRPFRAVFSSRLGLVEYTVELPLQLEMLAYPRVIPVLAKALLVLRAAGRRSALLSGGAAGMVGFARGLEFAWLREYVLGDNLKHLDWKSSARKLELLVKETRETGGEISLTVNLDVHGPYTLDWTLSTALSLLLGKIHEPGTAEVRIIHEGDISVVSKASLIDALKLLVDYSMKELRRGALSTYSQALPMPLSKLEELYTMITGSPEPLSVMKPGKTQSKANRKETISFVIGPITTNTELIVDLVFSSDAKVLYPPKPWLDAKNLSDAVRIYMAHKKALEAINKRVKS</sequence>
<feature type="domain" description="DUF58" evidence="2">
    <location>
        <begin position="194"/>
        <end position="224"/>
    </location>
</feature>
<comment type="caution">
    <text evidence="3">The sequence shown here is derived from an EMBL/GenBank/DDBJ whole genome shotgun (WGS) entry which is preliminary data.</text>
</comment>
<accession>A0A7C1DZU5</accession>
<evidence type="ECO:0000259" key="2">
    <source>
        <dbReference type="Pfam" id="PF01882"/>
    </source>
</evidence>